<accession>A0A7W2APH8</accession>
<dbReference type="Proteomes" id="UP000538292">
    <property type="component" value="Unassembled WGS sequence"/>
</dbReference>
<proteinExistence type="predicted"/>
<gene>
    <name evidence="2" type="ORF">H2C83_01275</name>
</gene>
<feature type="transmembrane region" description="Helical" evidence="1">
    <location>
        <begin position="172"/>
        <end position="192"/>
    </location>
</feature>
<feature type="transmembrane region" description="Helical" evidence="1">
    <location>
        <begin position="45"/>
        <end position="65"/>
    </location>
</feature>
<evidence type="ECO:0000256" key="1">
    <source>
        <dbReference type="SAM" id="Phobius"/>
    </source>
</evidence>
<organism evidence="2 3">
    <name type="scientific">Thermoactinomyces mirandus</name>
    <dbReference type="NCBI Taxonomy" id="2756294"/>
    <lineage>
        <taxon>Bacteria</taxon>
        <taxon>Bacillati</taxon>
        <taxon>Bacillota</taxon>
        <taxon>Bacilli</taxon>
        <taxon>Bacillales</taxon>
        <taxon>Thermoactinomycetaceae</taxon>
        <taxon>Thermoactinomyces</taxon>
    </lineage>
</organism>
<keyword evidence="3" id="KW-1185">Reference proteome</keyword>
<keyword evidence="1" id="KW-0472">Membrane</keyword>
<sequence length="230" mass="25799">MELIQVGPIQLRLEWIVLFAGGCLGMIAAHLLAKKMKYELAWDADTIVQAAVIGVMGWKLSPVLIDPSLIMEFKWSVVNFAPPENGKWIGLFIAAIYLVIYLSRLDPPMRWGCLDLLGIAMAVLLVTKQWVNGLWNGGLSIQWIEVSVAVLESFILYWLWLASFTKLGTGEIFADFLSFSGLVLLARSLFIYSFEAQKLLLETGWLGMTMTVTGLVFYTLISIRKERDSS</sequence>
<feature type="transmembrane region" description="Helical" evidence="1">
    <location>
        <begin position="204"/>
        <end position="223"/>
    </location>
</feature>
<dbReference type="EMBL" id="JACEOL010000003">
    <property type="protein sequence ID" value="MBA4600979.1"/>
    <property type="molecule type" value="Genomic_DNA"/>
</dbReference>
<evidence type="ECO:0008006" key="4">
    <source>
        <dbReference type="Google" id="ProtNLM"/>
    </source>
</evidence>
<protein>
    <recommendedName>
        <fullName evidence="4">Prolipoprotein diacylglyceryl transferase</fullName>
    </recommendedName>
</protein>
<reference evidence="2 3" key="1">
    <citation type="submission" date="2020-07" db="EMBL/GenBank/DDBJ databases">
        <title>Thermoactinomyces phylogeny.</title>
        <authorList>
            <person name="Dunlap C."/>
        </authorList>
    </citation>
    <scope>NUCLEOTIDE SEQUENCE [LARGE SCALE GENOMIC DNA]</scope>
    <source>
        <strain evidence="2 3">AMNI-1</strain>
    </source>
</reference>
<keyword evidence="1" id="KW-1133">Transmembrane helix</keyword>
<feature type="transmembrane region" description="Helical" evidence="1">
    <location>
        <begin position="85"/>
        <end position="102"/>
    </location>
</feature>
<name>A0A7W2APH8_9BACL</name>
<dbReference type="AlphaFoldDB" id="A0A7W2APH8"/>
<keyword evidence="1" id="KW-0812">Transmembrane</keyword>
<feature type="transmembrane region" description="Helical" evidence="1">
    <location>
        <begin position="114"/>
        <end position="131"/>
    </location>
</feature>
<feature type="transmembrane region" description="Helical" evidence="1">
    <location>
        <begin position="143"/>
        <end position="160"/>
    </location>
</feature>
<evidence type="ECO:0000313" key="2">
    <source>
        <dbReference type="EMBL" id="MBA4600979.1"/>
    </source>
</evidence>
<comment type="caution">
    <text evidence="2">The sequence shown here is derived from an EMBL/GenBank/DDBJ whole genome shotgun (WGS) entry which is preliminary data.</text>
</comment>
<dbReference type="RefSeq" id="WP_181737007.1">
    <property type="nucleotide sequence ID" value="NZ_JACEOL010000003.1"/>
</dbReference>
<feature type="transmembrane region" description="Helical" evidence="1">
    <location>
        <begin position="15"/>
        <end position="33"/>
    </location>
</feature>
<evidence type="ECO:0000313" key="3">
    <source>
        <dbReference type="Proteomes" id="UP000538292"/>
    </source>
</evidence>